<feature type="compositionally biased region" description="Polar residues" evidence="1">
    <location>
        <begin position="77"/>
        <end position="89"/>
    </location>
</feature>
<feature type="region of interest" description="Disordered" evidence="1">
    <location>
        <begin position="69"/>
        <end position="153"/>
    </location>
</feature>
<evidence type="ECO:0000313" key="2">
    <source>
        <dbReference type="EMBL" id="KAK8851960.1"/>
    </source>
</evidence>
<evidence type="ECO:0000313" key="3">
    <source>
        <dbReference type="Proteomes" id="UP001390339"/>
    </source>
</evidence>
<feature type="compositionally biased region" description="Acidic residues" evidence="1">
    <location>
        <begin position="123"/>
        <end position="136"/>
    </location>
</feature>
<feature type="compositionally biased region" description="Basic and acidic residues" evidence="1">
    <location>
        <begin position="137"/>
        <end position="153"/>
    </location>
</feature>
<name>A0ABR2HS87_9PEZI</name>
<sequence>MPPKQAPTNEESASVPLSDLKTVLYAISTSNEYSLNTAALAKALGMSGPKNVPRKIRSVIEPYGFELKDNRIVVKGQDTSNPDTANGSASAPVTPAKGKKGGAKTPKSGAQQSASKKRKISDDSNEPAEEPAEEPVGEVKDEEESKTVDMDEA</sequence>
<reference evidence="2 3" key="1">
    <citation type="journal article" date="2024" name="IMA Fungus">
        <title>Apiospora arundinis, a panoply of carbohydrate-active enzymes and secondary metabolites.</title>
        <authorList>
            <person name="Sorensen T."/>
            <person name="Petersen C."/>
            <person name="Muurmann A.T."/>
            <person name="Christiansen J.V."/>
            <person name="Brundto M.L."/>
            <person name="Overgaard C.K."/>
            <person name="Boysen A.T."/>
            <person name="Wollenberg R.D."/>
            <person name="Larsen T.O."/>
            <person name="Sorensen J.L."/>
            <person name="Nielsen K.L."/>
            <person name="Sondergaard T.E."/>
        </authorList>
    </citation>
    <scope>NUCLEOTIDE SEQUENCE [LARGE SCALE GENOMIC DNA]</scope>
    <source>
        <strain evidence="2 3">AAU 773</strain>
    </source>
</reference>
<accession>A0ABR2HS87</accession>
<gene>
    <name evidence="2" type="ORF">PGQ11_014439</name>
</gene>
<comment type="caution">
    <text evidence="2">The sequence shown here is derived from an EMBL/GenBank/DDBJ whole genome shotgun (WGS) entry which is preliminary data.</text>
</comment>
<organism evidence="2 3">
    <name type="scientific">Apiospora arundinis</name>
    <dbReference type="NCBI Taxonomy" id="335852"/>
    <lineage>
        <taxon>Eukaryota</taxon>
        <taxon>Fungi</taxon>
        <taxon>Dikarya</taxon>
        <taxon>Ascomycota</taxon>
        <taxon>Pezizomycotina</taxon>
        <taxon>Sordariomycetes</taxon>
        <taxon>Xylariomycetidae</taxon>
        <taxon>Amphisphaeriales</taxon>
        <taxon>Apiosporaceae</taxon>
        <taxon>Apiospora</taxon>
    </lineage>
</organism>
<evidence type="ECO:0000256" key="1">
    <source>
        <dbReference type="SAM" id="MobiDB-lite"/>
    </source>
</evidence>
<proteinExistence type="predicted"/>
<keyword evidence="3" id="KW-1185">Reference proteome</keyword>
<dbReference type="EMBL" id="JAPCWZ010000009">
    <property type="protein sequence ID" value="KAK8851960.1"/>
    <property type="molecule type" value="Genomic_DNA"/>
</dbReference>
<dbReference type="Proteomes" id="UP001390339">
    <property type="component" value="Unassembled WGS sequence"/>
</dbReference>
<protein>
    <submittedName>
        <fullName evidence="2">Uncharacterized protein</fullName>
    </submittedName>
</protein>